<evidence type="ECO:0000259" key="3">
    <source>
        <dbReference type="Pfam" id="PF18962"/>
    </source>
</evidence>
<comment type="caution">
    <text evidence="4">The sequence shown here is derived from an EMBL/GenBank/DDBJ whole genome shotgun (WGS) entry which is preliminary data.</text>
</comment>
<proteinExistence type="predicted"/>
<dbReference type="RefSeq" id="WP_290272246.1">
    <property type="nucleotide sequence ID" value="NZ_JAUFQP010000013.1"/>
</dbReference>
<dbReference type="Proteomes" id="UP001589590">
    <property type="component" value="Unassembled WGS sequence"/>
</dbReference>
<name>A0ABV5H295_9FLAO</name>
<evidence type="ECO:0000256" key="2">
    <source>
        <dbReference type="SAM" id="SignalP"/>
    </source>
</evidence>
<accession>A0ABV5H295</accession>
<protein>
    <submittedName>
        <fullName evidence="4">T9SS type A sorting domain-containing protein</fullName>
    </submittedName>
</protein>
<keyword evidence="5" id="KW-1185">Reference proteome</keyword>
<feature type="signal peptide" evidence="2">
    <location>
        <begin position="1"/>
        <end position="17"/>
    </location>
</feature>
<dbReference type="EMBL" id="JBHMFA010000009">
    <property type="protein sequence ID" value="MFB9105856.1"/>
    <property type="molecule type" value="Genomic_DNA"/>
</dbReference>
<reference evidence="4 5" key="1">
    <citation type="submission" date="2024-09" db="EMBL/GenBank/DDBJ databases">
        <authorList>
            <person name="Sun Q."/>
            <person name="Mori K."/>
        </authorList>
    </citation>
    <scope>NUCLEOTIDE SEQUENCE [LARGE SCALE GENOMIC DNA]</scope>
    <source>
        <strain evidence="4 5">CECT 8300</strain>
    </source>
</reference>
<organism evidence="4 5">
    <name type="scientific">Algibacter miyuki</name>
    <dbReference type="NCBI Taxonomy" id="1306933"/>
    <lineage>
        <taxon>Bacteria</taxon>
        <taxon>Pseudomonadati</taxon>
        <taxon>Bacteroidota</taxon>
        <taxon>Flavobacteriia</taxon>
        <taxon>Flavobacteriales</taxon>
        <taxon>Flavobacteriaceae</taxon>
        <taxon>Algibacter</taxon>
    </lineage>
</organism>
<feature type="domain" description="Secretion system C-terminal sorting" evidence="3">
    <location>
        <begin position="260"/>
        <end position="325"/>
    </location>
</feature>
<sequence>MKVKLLLLLLSTSLGFSQTSITNFESAAQSEYAVVTSTLDQTATGAGLIWNFNVAYDNDDTSDVLSSPTSTELSSYANATNVIKTSNADDEVVSAVYLNKSGTSAEFVGVESFGIKLNYSNPGVLGDFPLSFMDSNSNAISGTFDYNGSINGSFSGTITSKVDAYGTLNVDVSGLVGEDFSGSVTRLKVVQDIELSAFVTADMIQTSYYYYASNGDLVFRTSDIQITGVINDTSSFIETLKSSSLGIEDQKQKQLSFSTFPNPVNNELNFKIDAEIESVSIVDISGRVVLKVETDQPNLSVSQLNSGMYIANISTDKGLFSRKFVKK</sequence>
<dbReference type="NCBIfam" id="TIGR04183">
    <property type="entry name" value="Por_Secre_tail"/>
    <property type="match status" value="1"/>
</dbReference>
<dbReference type="Pfam" id="PF18962">
    <property type="entry name" value="Por_Secre_tail"/>
    <property type="match status" value="1"/>
</dbReference>
<feature type="chain" id="PRO_5045336430" evidence="2">
    <location>
        <begin position="18"/>
        <end position="327"/>
    </location>
</feature>
<evidence type="ECO:0000313" key="4">
    <source>
        <dbReference type="EMBL" id="MFB9105856.1"/>
    </source>
</evidence>
<evidence type="ECO:0000256" key="1">
    <source>
        <dbReference type="ARBA" id="ARBA00022729"/>
    </source>
</evidence>
<gene>
    <name evidence="4" type="ORF">ACFFU1_13190</name>
</gene>
<dbReference type="InterPro" id="IPR026444">
    <property type="entry name" value="Secre_tail"/>
</dbReference>
<keyword evidence="1 2" id="KW-0732">Signal</keyword>
<evidence type="ECO:0000313" key="5">
    <source>
        <dbReference type="Proteomes" id="UP001589590"/>
    </source>
</evidence>